<organism evidence="2 3">
    <name type="scientific">Symbiodinium microadriaticum</name>
    <name type="common">Dinoflagellate</name>
    <name type="synonym">Zooxanthella microadriatica</name>
    <dbReference type="NCBI Taxonomy" id="2951"/>
    <lineage>
        <taxon>Eukaryota</taxon>
        <taxon>Sar</taxon>
        <taxon>Alveolata</taxon>
        <taxon>Dinophyceae</taxon>
        <taxon>Suessiales</taxon>
        <taxon>Symbiodiniaceae</taxon>
        <taxon>Symbiodinium</taxon>
    </lineage>
</organism>
<evidence type="ECO:0000313" key="2">
    <source>
        <dbReference type="EMBL" id="OLQ02311.1"/>
    </source>
</evidence>
<name>A0A1Q9E4G5_SYMMI</name>
<proteinExistence type="predicted"/>
<dbReference type="AlphaFoldDB" id="A0A1Q9E4G5"/>
<comment type="caution">
    <text evidence="2">The sequence shown here is derived from an EMBL/GenBank/DDBJ whole genome shotgun (WGS) entry which is preliminary data.</text>
</comment>
<dbReference type="EMBL" id="LSRX01000267">
    <property type="protein sequence ID" value="OLQ02311.1"/>
    <property type="molecule type" value="Genomic_DNA"/>
</dbReference>
<protein>
    <submittedName>
        <fullName evidence="2">Uncharacterized protein</fullName>
    </submittedName>
</protein>
<keyword evidence="3" id="KW-1185">Reference proteome</keyword>
<feature type="transmembrane region" description="Helical" evidence="1">
    <location>
        <begin position="151"/>
        <end position="167"/>
    </location>
</feature>
<evidence type="ECO:0000256" key="1">
    <source>
        <dbReference type="SAM" id="Phobius"/>
    </source>
</evidence>
<feature type="transmembrane region" description="Helical" evidence="1">
    <location>
        <begin position="116"/>
        <end position="139"/>
    </location>
</feature>
<reference evidence="2 3" key="1">
    <citation type="submission" date="2016-02" db="EMBL/GenBank/DDBJ databases">
        <title>Genome analysis of coral dinoflagellate symbionts highlights evolutionary adaptations to a symbiotic lifestyle.</title>
        <authorList>
            <person name="Aranda M."/>
            <person name="Li Y."/>
            <person name="Liew Y.J."/>
            <person name="Baumgarten S."/>
            <person name="Simakov O."/>
            <person name="Wilson M."/>
            <person name="Piel J."/>
            <person name="Ashoor H."/>
            <person name="Bougouffa S."/>
            <person name="Bajic V.B."/>
            <person name="Ryu T."/>
            <person name="Ravasi T."/>
            <person name="Bayer T."/>
            <person name="Micklem G."/>
            <person name="Kim H."/>
            <person name="Bhak J."/>
            <person name="Lajeunesse T.C."/>
            <person name="Voolstra C.R."/>
        </authorList>
    </citation>
    <scope>NUCLEOTIDE SEQUENCE [LARGE SCALE GENOMIC DNA]</scope>
    <source>
        <strain evidence="2 3">CCMP2467</strain>
    </source>
</reference>
<keyword evidence="1" id="KW-0812">Transmembrane</keyword>
<keyword evidence="1" id="KW-0472">Membrane</keyword>
<feature type="transmembrane region" description="Helical" evidence="1">
    <location>
        <begin position="426"/>
        <end position="447"/>
    </location>
</feature>
<accession>A0A1Q9E4G5</accession>
<dbReference type="OrthoDB" id="418887at2759"/>
<dbReference type="Proteomes" id="UP000186817">
    <property type="component" value="Unassembled WGS sequence"/>
</dbReference>
<gene>
    <name evidence="2" type="ORF">AK812_SmicGene14852</name>
</gene>
<feature type="transmembrane region" description="Helical" evidence="1">
    <location>
        <begin position="252"/>
        <end position="276"/>
    </location>
</feature>
<feature type="transmembrane region" description="Helical" evidence="1">
    <location>
        <begin position="218"/>
        <end position="240"/>
    </location>
</feature>
<keyword evidence="1" id="KW-1133">Transmembrane helix</keyword>
<feature type="transmembrane region" description="Helical" evidence="1">
    <location>
        <begin position="459"/>
        <end position="479"/>
    </location>
</feature>
<feature type="transmembrane region" description="Helical" evidence="1">
    <location>
        <begin position="395"/>
        <end position="414"/>
    </location>
</feature>
<evidence type="ECO:0000313" key="3">
    <source>
        <dbReference type="Proteomes" id="UP000186817"/>
    </source>
</evidence>
<sequence length="480" mass="54216">MLPKSLETECGNPRFPPAVLLGVEDPVPTEYPKVSEEDADGEELANLYIMFTTNMRVTRPEILRGVRASEVLRHLPWVWLRRDLTSLYPLSHEAAKFDQFWSHSWKGALWAKYVNIFYLQTCLPANIVGIISASVACVLVSEGLLEARKGWCLLLGFAGFCVTPLLWRSGKVVFLDMACINQRDQGLKGEAIISMGAFLKQSDSMLVLWAVLQIIPPLLGPALLGGEILFGLACVAYAYMETSLASSEDLRFSAAVHVVYHGGLGILCSGFLAHALQGYARSVETLNEQLCGFKAAGTSSTCCEQGHGPETETTVVCDRAILFQCITHWYGSLDKFESQVQSEVRTALIDQLANKSMSYQRLLLFFTPYVWIRFEYTASYGGDHIRQLVDLTQTFTYWMAVYPFMNKLLFRLCYRFRARCCRLHRDILLSVAVVITAFLYYITFYIIQLYVFQQNKHDLVLSMISLVSWLAVTAILWRIT</sequence>